<accession>A0AAN7FMG8</accession>
<evidence type="ECO:0000256" key="1">
    <source>
        <dbReference type="ARBA" id="ARBA00004613"/>
    </source>
</evidence>
<comment type="subcellular location">
    <subcellularLocation>
        <location evidence="1 6">Secreted</location>
    </subcellularLocation>
</comment>
<dbReference type="GO" id="GO:0060320">
    <property type="term" value="P:rejection of self pollen"/>
    <property type="evidence" value="ECO:0007669"/>
    <property type="project" value="UniProtKB-KW"/>
</dbReference>
<dbReference type="AlphaFoldDB" id="A0AAN7FMG8"/>
<dbReference type="EMBL" id="JAXUIC010000003">
    <property type="protein sequence ID" value="KAK4596418.1"/>
    <property type="molecule type" value="Genomic_DNA"/>
</dbReference>
<name>A0AAN7FMG8_QUERU</name>
<evidence type="ECO:0000256" key="2">
    <source>
        <dbReference type="ARBA" id="ARBA00005581"/>
    </source>
</evidence>
<dbReference type="GO" id="GO:0005576">
    <property type="term" value="C:extracellular region"/>
    <property type="evidence" value="ECO:0007669"/>
    <property type="project" value="UniProtKB-SubCell"/>
</dbReference>
<protein>
    <recommendedName>
        <fullName evidence="6">S-protein homolog</fullName>
    </recommendedName>
</protein>
<dbReference type="InterPro" id="IPR010264">
    <property type="entry name" value="Self-incomp_S1"/>
</dbReference>
<evidence type="ECO:0000256" key="3">
    <source>
        <dbReference type="ARBA" id="ARBA00022471"/>
    </source>
</evidence>
<keyword evidence="8" id="KW-1185">Reference proteome</keyword>
<organism evidence="7 8">
    <name type="scientific">Quercus rubra</name>
    <name type="common">Northern red oak</name>
    <name type="synonym">Quercus borealis</name>
    <dbReference type="NCBI Taxonomy" id="3512"/>
    <lineage>
        <taxon>Eukaryota</taxon>
        <taxon>Viridiplantae</taxon>
        <taxon>Streptophyta</taxon>
        <taxon>Embryophyta</taxon>
        <taxon>Tracheophyta</taxon>
        <taxon>Spermatophyta</taxon>
        <taxon>Magnoliopsida</taxon>
        <taxon>eudicotyledons</taxon>
        <taxon>Gunneridae</taxon>
        <taxon>Pentapetalae</taxon>
        <taxon>rosids</taxon>
        <taxon>fabids</taxon>
        <taxon>Fagales</taxon>
        <taxon>Fagaceae</taxon>
        <taxon>Quercus</taxon>
    </lineage>
</organism>
<dbReference type="PANTHER" id="PTHR31232:SF43">
    <property type="entry name" value="S-PROTEIN HOMOLOG 29-RELATED"/>
    <property type="match status" value="1"/>
</dbReference>
<dbReference type="Pfam" id="PF05938">
    <property type="entry name" value="Self-incomp_S1"/>
    <property type="match status" value="1"/>
</dbReference>
<proteinExistence type="inferred from homology"/>
<dbReference type="PANTHER" id="PTHR31232">
    <property type="match status" value="1"/>
</dbReference>
<sequence>MSPFIRLAYLLLLLLKTTCDAFFFPPRVHMKVYNNLENGLVLTTHCQSKNDDLGVISLPKGGTFEFSFKPNIFATTLFFCRMDWKGASHYFDIYIYNRDYDLCPHTCWWSVKERGPCLYDNDSGKYDLCYPWNKSQNNSHPQTSGSFWNKGKIHVMPSHSLIVMN</sequence>
<evidence type="ECO:0000256" key="4">
    <source>
        <dbReference type="ARBA" id="ARBA00022525"/>
    </source>
</evidence>
<comment type="similarity">
    <text evidence="2 6">Belongs to the plant self-incompatibility (S1) protein family.</text>
</comment>
<gene>
    <name evidence="7" type="ORF">RGQ29_014450</name>
</gene>
<reference evidence="7 8" key="1">
    <citation type="journal article" date="2023" name="G3 (Bethesda)">
        <title>A haplotype-resolved chromosome-scale genome for Quercus rubra L. provides insights into the genetics of adaptive traits for red oak species.</title>
        <authorList>
            <person name="Kapoor B."/>
            <person name="Jenkins J."/>
            <person name="Schmutz J."/>
            <person name="Zhebentyayeva T."/>
            <person name="Kuelheim C."/>
            <person name="Coggeshall M."/>
            <person name="Heim C."/>
            <person name="Lasky J.R."/>
            <person name="Leites L."/>
            <person name="Islam-Faridi N."/>
            <person name="Romero-Severson J."/>
            <person name="DeLeo V.L."/>
            <person name="Lucas S.M."/>
            <person name="Lazic D."/>
            <person name="Gailing O."/>
            <person name="Carlson J."/>
            <person name="Staton M."/>
        </authorList>
    </citation>
    <scope>NUCLEOTIDE SEQUENCE [LARGE SCALE GENOMIC DNA]</scope>
    <source>
        <strain evidence="7">Pseudo-F2</strain>
    </source>
</reference>
<feature type="chain" id="PRO_5042673849" description="S-protein homolog" evidence="6">
    <location>
        <begin position="22"/>
        <end position="165"/>
    </location>
</feature>
<comment type="caution">
    <text evidence="7">The sequence shown here is derived from an EMBL/GenBank/DDBJ whole genome shotgun (WGS) entry which is preliminary data.</text>
</comment>
<keyword evidence="3 6" id="KW-0713">Self-incompatibility</keyword>
<dbReference type="Proteomes" id="UP001324115">
    <property type="component" value="Unassembled WGS sequence"/>
</dbReference>
<evidence type="ECO:0000313" key="8">
    <source>
        <dbReference type="Proteomes" id="UP001324115"/>
    </source>
</evidence>
<feature type="signal peptide" evidence="6">
    <location>
        <begin position="1"/>
        <end position="21"/>
    </location>
</feature>
<keyword evidence="4 6" id="KW-0964">Secreted</keyword>
<keyword evidence="5 6" id="KW-0732">Signal</keyword>
<evidence type="ECO:0000256" key="5">
    <source>
        <dbReference type="ARBA" id="ARBA00022729"/>
    </source>
</evidence>
<evidence type="ECO:0000256" key="6">
    <source>
        <dbReference type="RuleBase" id="RU367044"/>
    </source>
</evidence>
<evidence type="ECO:0000313" key="7">
    <source>
        <dbReference type="EMBL" id="KAK4596418.1"/>
    </source>
</evidence>